<accession>A0A8J7PAT9</accession>
<dbReference type="NCBIfam" id="NF005559">
    <property type="entry name" value="PRK07231.1"/>
    <property type="match status" value="1"/>
</dbReference>
<dbReference type="FunFam" id="3.40.50.720:FF:000084">
    <property type="entry name" value="Short-chain dehydrogenase reductase"/>
    <property type="match status" value="1"/>
</dbReference>
<dbReference type="EC" id="1.1.1.47" evidence="4"/>
<protein>
    <submittedName>
        <fullName evidence="4">Glucose 1-dehydrogenase</fullName>
        <ecNumber evidence="4">1.1.1.47</ecNumber>
    </submittedName>
</protein>
<dbReference type="InterPro" id="IPR057326">
    <property type="entry name" value="KR_dom"/>
</dbReference>
<dbReference type="InterPro" id="IPR002347">
    <property type="entry name" value="SDR_fam"/>
</dbReference>
<evidence type="ECO:0000313" key="5">
    <source>
        <dbReference type="Proteomes" id="UP000664277"/>
    </source>
</evidence>
<evidence type="ECO:0000256" key="1">
    <source>
        <dbReference type="ARBA" id="ARBA00006484"/>
    </source>
</evidence>
<evidence type="ECO:0000259" key="3">
    <source>
        <dbReference type="SMART" id="SM00822"/>
    </source>
</evidence>
<dbReference type="Proteomes" id="UP000664277">
    <property type="component" value="Unassembled WGS sequence"/>
</dbReference>
<evidence type="ECO:0000256" key="2">
    <source>
        <dbReference type="ARBA" id="ARBA00023002"/>
    </source>
</evidence>
<dbReference type="InterPro" id="IPR036291">
    <property type="entry name" value="NAD(P)-bd_dom_sf"/>
</dbReference>
<comment type="similarity">
    <text evidence="1">Belongs to the short-chain dehydrogenases/reductases (SDR) family.</text>
</comment>
<dbReference type="InterPro" id="IPR020904">
    <property type="entry name" value="Sc_DH/Rdtase_CS"/>
</dbReference>
<dbReference type="SUPFAM" id="SSF51735">
    <property type="entry name" value="NAD(P)-binding Rossmann-fold domains"/>
    <property type="match status" value="1"/>
</dbReference>
<dbReference type="PANTHER" id="PTHR43639:SF1">
    <property type="entry name" value="SHORT-CHAIN DEHYDROGENASE_REDUCTASE FAMILY PROTEIN"/>
    <property type="match status" value="1"/>
</dbReference>
<comment type="caution">
    <text evidence="4">The sequence shown here is derived from an EMBL/GenBank/DDBJ whole genome shotgun (WGS) entry which is preliminary data.</text>
</comment>
<sequence length="258" mass="26297">MSPAQVQTQAVQTKNLLGKIAVVTGGSRGIGAAIASRLATEGATVVITYAKSKASADKVVADIAAAGGKAIAVQANASSTADNQALVAQVTKHGKIDILVNNAGVFEGGSIEAVSIDQFERVFDTNLRGVAVTTLAALPYMNDGGRIINISSVAARAVAPGFGFYSATKAGLDALTRAWAQDLGKRGITVNSVSPGTTLTEMLEAGLPEEAKQAYVQKTALGRLGEPDDIAVVVAFLASNDGRWMNGKVLEADGGLAV</sequence>
<dbReference type="EMBL" id="JAFLCK010000049">
    <property type="protein sequence ID" value="MBN8662701.1"/>
    <property type="molecule type" value="Genomic_DNA"/>
</dbReference>
<reference evidence="4" key="1">
    <citation type="submission" date="2021-02" db="EMBL/GenBank/DDBJ databases">
        <title>Genome-Resolved Metagenomics of a Microbial Community Performing Photosynthetic Biological Nutrient Removal.</title>
        <authorList>
            <person name="Mcdaniel E.A."/>
        </authorList>
    </citation>
    <scope>NUCLEOTIDE SEQUENCE</scope>
    <source>
        <strain evidence="4">UWPOB_OBS1</strain>
    </source>
</reference>
<dbReference type="PRINTS" id="PR00080">
    <property type="entry name" value="SDRFAMILY"/>
</dbReference>
<dbReference type="AlphaFoldDB" id="A0A8J7PAT9"/>
<dbReference type="PROSITE" id="PS00061">
    <property type="entry name" value="ADH_SHORT"/>
    <property type="match status" value="1"/>
</dbReference>
<gene>
    <name evidence="4" type="ORF">J0M35_20200</name>
</gene>
<dbReference type="Pfam" id="PF13561">
    <property type="entry name" value="adh_short_C2"/>
    <property type="match status" value="1"/>
</dbReference>
<evidence type="ECO:0000313" key="4">
    <source>
        <dbReference type="EMBL" id="MBN8662701.1"/>
    </source>
</evidence>
<name>A0A8J7PAT9_9BACT</name>
<keyword evidence="2 4" id="KW-0560">Oxidoreductase</keyword>
<dbReference type="Gene3D" id="3.40.50.720">
    <property type="entry name" value="NAD(P)-binding Rossmann-like Domain"/>
    <property type="match status" value="1"/>
</dbReference>
<organism evidence="4 5">
    <name type="scientific">Candidatus Obscuribacter phosphatis</name>
    <dbReference type="NCBI Taxonomy" id="1906157"/>
    <lineage>
        <taxon>Bacteria</taxon>
        <taxon>Bacillati</taxon>
        <taxon>Candidatus Melainabacteria</taxon>
        <taxon>Candidatus Obscuribacterales</taxon>
        <taxon>Candidatus Obscuribacteraceae</taxon>
        <taxon>Candidatus Obscuribacter</taxon>
    </lineage>
</organism>
<feature type="domain" description="Ketoreductase" evidence="3">
    <location>
        <begin position="19"/>
        <end position="196"/>
    </location>
</feature>
<dbReference type="PANTHER" id="PTHR43639">
    <property type="entry name" value="OXIDOREDUCTASE, SHORT-CHAIN DEHYDROGENASE/REDUCTASE FAMILY (AFU_ORTHOLOGUE AFUA_5G02870)"/>
    <property type="match status" value="1"/>
</dbReference>
<dbReference type="SMART" id="SM00822">
    <property type="entry name" value="PKS_KR"/>
    <property type="match status" value="1"/>
</dbReference>
<proteinExistence type="inferred from homology"/>
<dbReference type="GO" id="GO:0047936">
    <property type="term" value="F:glucose 1-dehydrogenase [NAD(P)+] activity"/>
    <property type="evidence" value="ECO:0007669"/>
    <property type="project" value="UniProtKB-EC"/>
</dbReference>
<dbReference type="PRINTS" id="PR00081">
    <property type="entry name" value="GDHRDH"/>
</dbReference>